<dbReference type="GO" id="GO:0006629">
    <property type="term" value="P:lipid metabolic process"/>
    <property type="evidence" value="ECO:0007669"/>
    <property type="project" value="InterPro"/>
</dbReference>
<organism evidence="2 3">
    <name type="scientific">Pleurotus eryngii</name>
    <name type="common">Boletus of the steppes</name>
    <dbReference type="NCBI Taxonomy" id="5323"/>
    <lineage>
        <taxon>Eukaryota</taxon>
        <taxon>Fungi</taxon>
        <taxon>Dikarya</taxon>
        <taxon>Basidiomycota</taxon>
        <taxon>Agaricomycotina</taxon>
        <taxon>Agaricomycetes</taxon>
        <taxon>Agaricomycetidae</taxon>
        <taxon>Agaricales</taxon>
        <taxon>Pleurotineae</taxon>
        <taxon>Pleurotaceae</taxon>
        <taxon>Pleurotus</taxon>
    </lineage>
</organism>
<dbReference type="InterPro" id="IPR029058">
    <property type="entry name" value="AB_hydrolase_fold"/>
</dbReference>
<evidence type="ECO:0000313" key="2">
    <source>
        <dbReference type="EMBL" id="KAF9493529.1"/>
    </source>
</evidence>
<comment type="caution">
    <text evidence="2">The sequence shown here is derived from an EMBL/GenBank/DDBJ whole genome shotgun (WGS) entry which is preliminary data.</text>
</comment>
<dbReference type="SUPFAM" id="SSF53474">
    <property type="entry name" value="alpha/beta-Hydrolases"/>
    <property type="match status" value="1"/>
</dbReference>
<keyword evidence="3" id="KW-1185">Reference proteome</keyword>
<dbReference type="EMBL" id="MU154584">
    <property type="protein sequence ID" value="KAF9493529.1"/>
    <property type="molecule type" value="Genomic_DNA"/>
</dbReference>
<sequence length="173" mass="17906">MASVSHATTGPNRVWYIADNPSATFGDATYDTHVLDVAGTAEGSLENMSIRSLPMEQQPAAKQTIVEFLAIVPPTSRLMFTGHSLGGALSPTVALALLKAGLLKDASGNIFTYPTAGPSPGNRPFEALSASTVLSPLRSSGASSTVLLTGPKSRADLSPASFEGGIRELGYGW</sequence>
<dbReference type="OrthoDB" id="2914369at2759"/>
<accession>A0A9P5ZWC8</accession>
<evidence type="ECO:0000313" key="3">
    <source>
        <dbReference type="Proteomes" id="UP000807025"/>
    </source>
</evidence>
<dbReference type="AlphaFoldDB" id="A0A9P5ZWC8"/>
<dbReference type="InterPro" id="IPR002921">
    <property type="entry name" value="Fungal_lipase-type"/>
</dbReference>
<dbReference type="Proteomes" id="UP000807025">
    <property type="component" value="Unassembled WGS sequence"/>
</dbReference>
<dbReference type="Pfam" id="PF01764">
    <property type="entry name" value="Lipase_3"/>
    <property type="match status" value="1"/>
</dbReference>
<evidence type="ECO:0000259" key="1">
    <source>
        <dbReference type="Pfam" id="PF01764"/>
    </source>
</evidence>
<dbReference type="Gene3D" id="3.40.50.1820">
    <property type="entry name" value="alpha/beta hydrolase"/>
    <property type="match status" value="1"/>
</dbReference>
<feature type="domain" description="Fungal lipase-type" evidence="1">
    <location>
        <begin position="62"/>
        <end position="131"/>
    </location>
</feature>
<protein>
    <recommendedName>
        <fullName evidence="1">Fungal lipase-type domain-containing protein</fullName>
    </recommendedName>
</protein>
<name>A0A9P5ZWC8_PLEER</name>
<reference evidence="2" key="1">
    <citation type="submission" date="2020-11" db="EMBL/GenBank/DDBJ databases">
        <authorList>
            <consortium name="DOE Joint Genome Institute"/>
            <person name="Ahrendt S."/>
            <person name="Riley R."/>
            <person name="Andreopoulos W."/>
            <person name="Labutti K."/>
            <person name="Pangilinan J."/>
            <person name="Ruiz-Duenas F.J."/>
            <person name="Barrasa J.M."/>
            <person name="Sanchez-Garcia M."/>
            <person name="Camarero S."/>
            <person name="Miyauchi S."/>
            <person name="Serrano A."/>
            <person name="Linde D."/>
            <person name="Babiker R."/>
            <person name="Drula E."/>
            <person name="Ayuso-Fernandez I."/>
            <person name="Pacheco R."/>
            <person name="Padilla G."/>
            <person name="Ferreira P."/>
            <person name="Barriuso J."/>
            <person name="Kellner H."/>
            <person name="Castanera R."/>
            <person name="Alfaro M."/>
            <person name="Ramirez L."/>
            <person name="Pisabarro A.G."/>
            <person name="Kuo A."/>
            <person name="Tritt A."/>
            <person name="Lipzen A."/>
            <person name="He G."/>
            <person name="Yan M."/>
            <person name="Ng V."/>
            <person name="Cullen D."/>
            <person name="Martin F."/>
            <person name="Rosso M.-N."/>
            <person name="Henrissat B."/>
            <person name="Hibbett D."/>
            <person name="Martinez A.T."/>
            <person name="Grigoriev I.V."/>
        </authorList>
    </citation>
    <scope>NUCLEOTIDE SEQUENCE</scope>
    <source>
        <strain evidence="2">ATCC 90797</strain>
    </source>
</reference>
<proteinExistence type="predicted"/>
<gene>
    <name evidence="2" type="ORF">BDN71DRAFT_1591053</name>
</gene>